<evidence type="ECO:0000256" key="4">
    <source>
        <dbReference type="ARBA" id="ARBA00023242"/>
    </source>
</evidence>
<evidence type="ECO:0000313" key="8">
    <source>
        <dbReference type="Proteomes" id="UP000030854"/>
    </source>
</evidence>
<comment type="function">
    <text evidence="5">Required for proper homologous chromosome pairing and efficient cross-over and intragenic recombination during meiosis.</text>
</comment>
<dbReference type="GO" id="GO:0007131">
    <property type="term" value="P:reciprocal meiotic recombination"/>
    <property type="evidence" value="ECO:0007669"/>
    <property type="project" value="InterPro"/>
</dbReference>
<evidence type="ECO:0000313" key="7">
    <source>
        <dbReference type="EMBL" id="KHJ32798.1"/>
    </source>
</evidence>
<dbReference type="Proteomes" id="UP000030854">
    <property type="component" value="Unassembled WGS sequence"/>
</dbReference>
<dbReference type="PIRSF" id="PIRSF026991">
    <property type="entry name" value="Mnd1"/>
    <property type="match status" value="1"/>
</dbReference>
<organism evidence="7 8">
    <name type="scientific">Uncinula necator</name>
    <name type="common">Grape powdery mildew</name>
    <dbReference type="NCBI Taxonomy" id="52586"/>
    <lineage>
        <taxon>Eukaryota</taxon>
        <taxon>Fungi</taxon>
        <taxon>Dikarya</taxon>
        <taxon>Ascomycota</taxon>
        <taxon>Pezizomycotina</taxon>
        <taxon>Leotiomycetes</taxon>
        <taxon>Erysiphales</taxon>
        <taxon>Erysiphaceae</taxon>
        <taxon>Erysiphe</taxon>
    </lineage>
</organism>
<dbReference type="Pfam" id="PF03962">
    <property type="entry name" value="Mnd1"/>
    <property type="match status" value="1"/>
</dbReference>
<evidence type="ECO:0000256" key="2">
    <source>
        <dbReference type="ARBA" id="ARBA00005981"/>
    </source>
</evidence>
<name>A0A0B1P3H8_UNCNE</name>
<comment type="caution">
    <text evidence="7">The sequence shown here is derived from an EMBL/GenBank/DDBJ whole genome shotgun (WGS) entry which is preliminary data.</text>
</comment>
<reference evidence="7 8" key="1">
    <citation type="journal article" date="2014" name="BMC Genomics">
        <title>Adaptive genomic structural variation in the grape powdery mildew pathogen, Erysiphe necator.</title>
        <authorList>
            <person name="Jones L."/>
            <person name="Riaz S."/>
            <person name="Morales-Cruz A."/>
            <person name="Amrine K.C."/>
            <person name="McGuire B."/>
            <person name="Gubler W.D."/>
            <person name="Walker M.A."/>
            <person name="Cantu D."/>
        </authorList>
    </citation>
    <scope>NUCLEOTIDE SEQUENCE [LARGE SCALE GENOMIC DNA]</scope>
    <source>
        <strain evidence="8">c</strain>
    </source>
</reference>
<proteinExistence type="inferred from homology"/>
<comment type="similarity">
    <text evidence="2 5">Belongs to the MND1 family.</text>
</comment>
<keyword evidence="8" id="KW-1185">Reference proteome</keyword>
<dbReference type="HOGENOM" id="CLU_080628_0_0_1"/>
<dbReference type="InterPro" id="IPR040453">
    <property type="entry name" value="Mnd1_HTH"/>
</dbReference>
<evidence type="ECO:0000256" key="5">
    <source>
        <dbReference type="PIRNR" id="PIRNR026991"/>
    </source>
</evidence>
<evidence type="ECO:0000256" key="3">
    <source>
        <dbReference type="ARBA" id="ARBA00023054"/>
    </source>
</evidence>
<dbReference type="OMA" id="ECYGDEY"/>
<accession>A0A0B1P3H8</accession>
<protein>
    <recommendedName>
        <fullName evidence="5">Meiotic nuclear division protein 1</fullName>
    </recommendedName>
</protein>
<dbReference type="InterPro" id="IPR005647">
    <property type="entry name" value="Mnd1"/>
</dbReference>
<gene>
    <name evidence="7" type="ORF">EV44_g5475</name>
</gene>
<dbReference type="GO" id="GO:0005634">
    <property type="term" value="C:nucleus"/>
    <property type="evidence" value="ECO:0007669"/>
    <property type="project" value="UniProtKB-SubCell"/>
</dbReference>
<keyword evidence="3" id="KW-0175">Coiled coil</keyword>
<dbReference type="GO" id="GO:0003690">
    <property type="term" value="F:double-stranded DNA binding"/>
    <property type="evidence" value="ECO:0007669"/>
    <property type="project" value="InterPro"/>
</dbReference>
<evidence type="ECO:0000256" key="1">
    <source>
        <dbReference type="ARBA" id="ARBA00004123"/>
    </source>
</evidence>
<comment type="subcellular location">
    <subcellularLocation>
        <location evidence="1 5">Nucleus</location>
    </subcellularLocation>
</comment>
<sequence length="221" mass="25746">MGQKNLPPTAKLSKVLEYLKSTMEVFTLKELEKIMQSVASVNQMQAKDYLQALLDENLIHMEKIGSGNWYWCFTSDAKRNREKVMNNLQVEQSHLVELLAATDHNIALEMSRRENYDKNNDVSENNLNNRQFLLETYDELVKESACLSKELECYCEYNPMEMKRKVDETKRFKDSALLWTNNIESLECYLAPLLSDRVRQAEIMHAMCGNEYVVGEGLREL</sequence>
<dbReference type="AlphaFoldDB" id="A0A0B1P3H8"/>
<dbReference type="EMBL" id="JNVN01001807">
    <property type="protein sequence ID" value="KHJ32798.1"/>
    <property type="molecule type" value="Genomic_DNA"/>
</dbReference>
<feature type="domain" description="Mnd1 HTH" evidence="6">
    <location>
        <begin position="15"/>
        <end position="73"/>
    </location>
</feature>
<dbReference type="STRING" id="52586.A0A0B1P3H8"/>
<keyword evidence="4 5" id="KW-0539">Nucleus</keyword>
<evidence type="ECO:0000259" key="6">
    <source>
        <dbReference type="Pfam" id="PF03962"/>
    </source>
</evidence>